<dbReference type="PROSITE" id="PS01094">
    <property type="entry name" value="UPF0076"/>
    <property type="match status" value="1"/>
</dbReference>
<dbReference type="Proteomes" id="UP000887563">
    <property type="component" value="Unplaced"/>
</dbReference>
<dbReference type="WBParaSite" id="Minc3s00547g14095">
    <property type="protein sequence ID" value="Minc3s00547g14095"/>
    <property type="gene ID" value="Minc3s00547g14095"/>
</dbReference>
<dbReference type="NCBIfam" id="TIGR00004">
    <property type="entry name" value="Rid family detoxifying hydrolase"/>
    <property type="match status" value="1"/>
</dbReference>
<dbReference type="FunFam" id="3.30.1330.40:FF:000001">
    <property type="entry name" value="L-PSP family endoribonuclease"/>
    <property type="match status" value="1"/>
</dbReference>
<dbReference type="GO" id="GO:0019239">
    <property type="term" value="F:deaminase activity"/>
    <property type="evidence" value="ECO:0007669"/>
    <property type="project" value="TreeGrafter"/>
</dbReference>
<dbReference type="CDD" id="cd00448">
    <property type="entry name" value="YjgF_YER057c_UK114_family"/>
    <property type="match status" value="1"/>
</dbReference>
<evidence type="ECO:0000313" key="4">
    <source>
        <dbReference type="Proteomes" id="UP000887563"/>
    </source>
</evidence>
<dbReference type="GO" id="GO:0005829">
    <property type="term" value="C:cytosol"/>
    <property type="evidence" value="ECO:0007669"/>
    <property type="project" value="TreeGrafter"/>
</dbReference>
<dbReference type="InterPro" id="IPR006175">
    <property type="entry name" value="YjgF/YER057c/UK114"/>
</dbReference>
<evidence type="ECO:0000256" key="1">
    <source>
        <dbReference type="ARBA" id="ARBA00010552"/>
    </source>
</evidence>
<dbReference type="Gene3D" id="3.30.1330.40">
    <property type="entry name" value="RutC-like"/>
    <property type="match status" value="1"/>
</dbReference>
<feature type="transmembrane region" description="Helical" evidence="3">
    <location>
        <begin position="6"/>
        <end position="31"/>
    </location>
</feature>
<keyword evidence="3" id="KW-0812">Transmembrane</keyword>
<evidence type="ECO:0000256" key="3">
    <source>
        <dbReference type="SAM" id="Phobius"/>
    </source>
</evidence>
<proteinExistence type="inferred from homology"/>
<keyword evidence="3" id="KW-0472">Membrane</keyword>
<dbReference type="Pfam" id="PF01042">
    <property type="entry name" value="Ribonuc_L-PSP"/>
    <property type="match status" value="1"/>
</dbReference>
<organism evidence="4 5">
    <name type="scientific">Meloidogyne incognita</name>
    <name type="common">Southern root-knot nematode worm</name>
    <name type="synonym">Oxyuris incognita</name>
    <dbReference type="NCBI Taxonomy" id="6306"/>
    <lineage>
        <taxon>Eukaryota</taxon>
        <taxon>Metazoa</taxon>
        <taxon>Ecdysozoa</taxon>
        <taxon>Nematoda</taxon>
        <taxon>Chromadorea</taxon>
        <taxon>Rhabditida</taxon>
        <taxon>Tylenchina</taxon>
        <taxon>Tylenchomorpha</taxon>
        <taxon>Tylenchoidea</taxon>
        <taxon>Meloidogynidae</taxon>
        <taxon>Meloidogyninae</taxon>
        <taxon>Meloidogyne</taxon>
        <taxon>Meloidogyne incognita group</taxon>
    </lineage>
</organism>
<accession>A0A914LI67</accession>
<keyword evidence="3" id="KW-1133">Transmembrane helix</keyword>
<dbReference type="InterPro" id="IPR006056">
    <property type="entry name" value="RidA"/>
</dbReference>
<name>A0A914LI67_MELIC</name>
<evidence type="ECO:0000256" key="2">
    <source>
        <dbReference type="SAM" id="MobiDB-lite"/>
    </source>
</evidence>
<reference evidence="5" key="1">
    <citation type="submission" date="2022-11" db="UniProtKB">
        <authorList>
            <consortium name="WormBaseParasite"/>
        </authorList>
    </citation>
    <scope>IDENTIFICATION</scope>
</reference>
<comment type="similarity">
    <text evidence="1">Belongs to the RutC family.</text>
</comment>
<sequence length="324" mass="36271">MFFVALHFIMILLGKYILLALYCLVAISGLARTPAVLNNNKGLNDFSTTIYIFKFEDGLNPSPQLPTSTFITTSSSMIFTHFLMRRNKLKDDLFNLTHLFKLSGAHLFELNDGISQQRSSHIKIGETTQQRSSRNREEEPERVIQSSKFHRFSLLKMNDDQIEKQYCIGKNVVNTTKAPAAIGPYSQAVYSTGSEHSGKNEEIWEAPHYLFLSGQLGIAPSTNEFATGDNPVHAQTVQAMKNIEQVLKAAHSYATFDNIVKTTILLVDMNAFPVVNEAYKQFFDEKKGYPARSCYQVSALPKGGLVEIEAIAALSTKSEKTLWA</sequence>
<protein>
    <submittedName>
        <fullName evidence="5">Uncharacterized protein</fullName>
    </submittedName>
</protein>
<dbReference type="SUPFAM" id="SSF55298">
    <property type="entry name" value="YjgF-like"/>
    <property type="match status" value="1"/>
</dbReference>
<dbReference type="AlphaFoldDB" id="A0A914LI67"/>
<evidence type="ECO:0000313" key="5">
    <source>
        <dbReference type="WBParaSite" id="Minc3s00547g14095"/>
    </source>
</evidence>
<feature type="region of interest" description="Disordered" evidence="2">
    <location>
        <begin position="119"/>
        <end position="143"/>
    </location>
</feature>
<dbReference type="PANTHER" id="PTHR11803">
    <property type="entry name" value="2-IMINOBUTANOATE/2-IMINOPROPANOATE DEAMINASE RIDA"/>
    <property type="match status" value="1"/>
</dbReference>
<keyword evidence="4" id="KW-1185">Reference proteome</keyword>
<dbReference type="PANTHER" id="PTHR11803:SF39">
    <property type="entry name" value="2-IMINOBUTANOATE_2-IMINOPROPANOATE DEAMINASE"/>
    <property type="match status" value="1"/>
</dbReference>
<dbReference type="InterPro" id="IPR035959">
    <property type="entry name" value="RutC-like_sf"/>
</dbReference>
<dbReference type="InterPro" id="IPR019897">
    <property type="entry name" value="RidA_CS"/>
</dbReference>